<evidence type="ECO:0008006" key="3">
    <source>
        <dbReference type="Google" id="ProtNLM"/>
    </source>
</evidence>
<accession>A0A268HBB0</accession>
<dbReference type="InterPro" id="IPR025439">
    <property type="entry name" value="Spore_coat_CotO"/>
</dbReference>
<comment type="caution">
    <text evidence="1">The sequence shown here is derived from an EMBL/GenBank/DDBJ whole genome shotgun (WGS) entry which is preliminary data.</text>
</comment>
<evidence type="ECO:0000313" key="1">
    <source>
        <dbReference type="EMBL" id="PAE07148.1"/>
    </source>
</evidence>
<dbReference type="AlphaFoldDB" id="A0A268HBB0"/>
<dbReference type="RefSeq" id="WP_095271370.1">
    <property type="nucleotide sequence ID" value="NZ_NPBH01000056.1"/>
</dbReference>
<proteinExistence type="predicted"/>
<dbReference type="Pfam" id="PF14153">
    <property type="entry name" value="Spore_coat_CotO"/>
    <property type="match status" value="1"/>
</dbReference>
<gene>
    <name evidence="1" type="ORF">CHI12_12875</name>
</gene>
<reference evidence="1 2" key="1">
    <citation type="submission" date="2017-07" db="EMBL/GenBank/DDBJ databases">
        <title>Isolation and whole genome analysis of endospore-forming bacteria from heroin.</title>
        <authorList>
            <person name="Kalinowski J."/>
            <person name="Ahrens B."/>
            <person name="Al-Dilaimi A."/>
            <person name="Winkler A."/>
            <person name="Wibberg D."/>
            <person name="Schleenbecker U."/>
            <person name="Ruckert C."/>
            <person name="Wolfel R."/>
            <person name="Grass G."/>
        </authorList>
    </citation>
    <scope>NUCLEOTIDE SEQUENCE [LARGE SCALE GENOMIC DNA]</scope>
    <source>
        <strain evidence="1 2">7509</strain>
    </source>
</reference>
<dbReference type="EMBL" id="NPBH01000056">
    <property type="protein sequence ID" value="PAE07148.1"/>
    <property type="molecule type" value="Genomic_DNA"/>
</dbReference>
<name>A0A268HBB0_9BACI</name>
<evidence type="ECO:0000313" key="2">
    <source>
        <dbReference type="Proteomes" id="UP000216475"/>
    </source>
</evidence>
<organism evidence="1 2">
    <name type="scientific">Terribacillus saccharophilus</name>
    <dbReference type="NCBI Taxonomy" id="361277"/>
    <lineage>
        <taxon>Bacteria</taxon>
        <taxon>Bacillati</taxon>
        <taxon>Bacillota</taxon>
        <taxon>Bacilli</taxon>
        <taxon>Bacillales</taxon>
        <taxon>Bacillaceae</taxon>
        <taxon>Terribacillus</taxon>
    </lineage>
</organism>
<sequence>MSKEKVRRQQPVLFIAQPKLDLPIAEMQQAYRTAKGKKTEVVAEKVTEEVKPEVKPEAVVPKEEVSPAKKKIAPSNRKVNFKDLLTAEKVDYLLNLPSQIPRMKCELVTKEGSLIGIIASIEGDLIQFKSIRRPFKREVKLEDILDIKILGF</sequence>
<protein>
    <recommendedName>
        <fullName evidence="3">Spore coat protein CotO</fullName>
    </recommendedName>
</protein>
<dbReference type="Proteomes" id="UP000216475">
    <property type="component" value="Unassembled WGS sequence"/>
</dbReference>